<name>A0A0D3HYJ6_EMIH1</name>
<protein>
    <recommendedName>
        <fullName evidence="15">RING-type domain-containing protein</fullName>
    </recommendedName>
</protein>
<evidence type="ECO:0000256" key="8">
    <source>
        <dbReference type="ARBA" id="ARBA00023242"/>
    </source>
</evidence>
<reference evidence="13" key="2">
    <citation type="submission" date="2024-10" db="UniProtKB">
        <authorList>
            <consortium name="EnsemblProtists"/>
        </authorList>
    </citation>
    <scope>IDENTIFICATION</scope>
</reference>
<dbReference type="Proteomes" id="UP000013827">
    <property type="component" value="Unassembled WGS sequence"/>
</dbReference>
<reference evidence="14" key="1">
    <citation type="journal article" date="2013" name="Nature">
        <title>Pan genome of the phytoplankton Emiliania underpins its global distribution.</title>
        <authorList>
            <person name="Read B.A."/>
            <person name="Kegel J."/>
            <person name="Klute M.J."/>
            <person name="Kuo A."/>
            <person name="Lefebvre S.C."/>
            <person name="Maumus F."/>
            <person name="Mayer C."/>
            <person name="Miller J."/>
            <person name="Monier A."/>
            <person name="Salamov A."/>
            <person name="Young J."/>
            <person name="Aguilar M."/>
            <person name="Claverie J.M."/>
            <person name="Frickenhaus S."/>
            <person name="Gonzalez K."/>
            <person name="Herman E.K."/>
            <person name="Lin Y.C."/>
            <person name="Napier J."/>
            <person name="Ogata H."/>
            <person name="Sarno A.F."/>
            <person name="Shmutz J."/>
            <person name="Schroeder D."/>
            <person name="de Vargas C."/>
            <person name="Verret F."/>
            <person name="von Dassow P."/>
            <person name="Valentin K."/>
            <person name="Van de Peer Y."/>
            <person name="Wheeler G."/>
            <person name="Dacks J.B."/>
            <person name="Delwiche C.F."/>
            <person name="Dyhrman S.T."/>
            <person name="Glockner G."/>
            <person name="John U."/>
            <person name="Richards T."/>
            <person name="Worden A.Z."/>
            <person name="Zhang X."/>
            <person name="Grigoriev I.V."/>
            <person name="Allen A.E."/>
            <person name="Bidle K."/>
            <person name="Borodovsky M."/>
            <person name="Bowler C."/>
            <person name="Brownlee C."/>
            <person name="Cock J.M."/>
            <person name="Elias M."/>
            <person name="Gladyshev V.N."/>
            <person name="Groth M."/>
            <person name="Guda C."/>
            <person name="Hadaegh A."/>
            <person name="Iglesias-Rodriguez M.D."/>
            <person name="Jenkins J."/>
            <person name="Jones B.M."/>
            <person name="Lawson T."/>
            <person name="Leese F."/>
            <person name="Lindquist E."/>
            <person name="Lobanov A."/>
            <person name="Lomsadze A."/>
            <person name="Malik S.B."/>
            <person name="Marsh M.E."/>
            <person name="Mackinder L."/>
            <person name="Mock T."/>
            <person name="Mueller-Roeber B."/>
            <person name="Pagarete A."/>
            <person name="Parker M."/>
            <person name="Probert I."/>
            <person name="Quesneville H."/>
            <person name="Raines C."/>
            <person name="Rensing S.A."/>
            <person name="Riano-Pachon D.M."/>
            <person name="Richier S."/>
            <person name="Rokitta S."/>
            <person name="Shiraiwa Y."/>
            <person name="Soanes D.M."/>
            <person name="van der Giezen M."/>
            <person name="Wahlund T.M."/>
            <person name="Williams B."/>
            <person name="Wilson W."/>
            <person name="Wolfe G."/>
            <person name="Wurch L.L."/>
        </authorList>
    </citation>
    <scope>NUCLEOTIDE SEQUENCE</scope>
</reference>
<keyword evidence="6" id="KW-0238">DNA-binding</keyword>
<dbReference type="PANTHER" id="PTHR31677:SF196">
    <property type="entry name" value="ETHYLENE-RESPONSIVE TRANSCRIPTION FACTOR ERF109"/>
    <property type="match status" value="1"/>
</dbReference>
<dbReference type="Gene3D" id="3.30.40.10">
    <property type="entry name" value="Zinc/RING finger domain, C3HC4 (zinc finger)"/>
    <property type="match status" value="1"/>
</dbReference>
<dbReference type="GO" id="GO:0003677">
    <property type="term" value="F:DNA binding"/>
    <property type="evidence" value="ECO:0007669"/>
    <property type="project" value="UniProtKB-KW"/>
</dbReference>
<dbReference type="CDD" id="cd20379">
    <property type="entry name" value="Tudor_dTUD-like"/>
    <property type="match status" value="1"/>
</dbReference>
<feature type="domain" description="RING-type" evidence="11">
    <location>
        <begin position="28"/>
        <end position="67"/>
    </location>
</feature>
<dbReference type="SMART" id="SM00333">
    <property type="entry name" value="TUDOR"/>
    <property type="match status" value="1"/>
</dbReference>
<sequence>MSEDEARTREAAKRQKTEAEKRIVAERCPICWDSPPDQPVTAPCGHTFCRSCIMAALVIRKECPCCRESLSSHRALTHRSDPEVVPRHPEATELQPTAGEARQARQRDTGEARQSAAGEARQRDTGEARQSAAGEARQRDTGEARQSAAGEARQRDAGEVRQCGTPGCFLAAFHAGPCVPEAVWTPRMRTAPVRLQGGEGGGLATAGAPQEATQPPPHARPRPEQPGGGDGSRSFSVGDEVVARGHLGRLVSSGNGAYQVQTAVESRASTSLAAASQQPRPGGPLAAADAGEGAAVVVYFSDVSRWYRGEVTSVGGDGTFGVLYEDGDEEEAVPLEELFHELQAADTAGEARQAWAEGLRLHLSSSSATGYKGVYEHFGRFKAEHSVNGRRARIGTFATAVEAAVAYARTVGEYQPPAHPPPAVAAEAEGLRLHLSSSSSTGYMGVTEPSSGRFRAQHSVGGTEVYLGTFDTVVEAAVAYARAKAGKAGGPERAAEEAGAAEGGEAEGMEVEQAEEAEAEGSAGGEKGETAGEDEEGETAEKEAEAGSACSTASPPPPPPTHREAALATPLATEAEGLRLHLSSSNVTGYMGVTEPSSGRFRAQHRAGGRQVSLGTFATAVEAAVAYARAVGESEGPQEEPGRADPATDPEPAPPPPSAPVPPPPPASTSASVPSAAASAPPEFSVAMRDELLSLPRHRRARRFFTRALREQDELLELYDRREARGGVLHPEAQRRFEQLKAAKAAAARSSSAPADTFSASLGAVAPRARRDSTRIPHFLVSAPVGYHDTPSWVAEAPAWVLAAAAAEGLTLVRSTNTTGFAHVLLPAGANKATPFMLRCAMEEGGARVVGYYASAAEAALVYARRVGPEASAHEHRMGGARLMTAAQALAAAEAEGLTLERPHHNSRRKEARFKYVHLDQDAASRARPYRLVIRGEDKRLLKGGRYATEEQAALEAARYHAACARKN</sequence>
<evidence type="ECO:0000313" key="13">
    <source>
        <dbReference type="EnsemblProtists" id="EOD04081"/>
    </source>
</evidence>
<dbReference type="InterPro" id="IPR013083">
    <property type="entry name" value="Znf_RING/FYVE/PHD"/>
</dbReference>
<keyword evidence="8" id="KW-0539">Nucleus</keyword>
<dbReference type="InterPro" id="IPR016177">
    <property type="entry name" value="DNA-bd_dom_sf"/>
</dbReference>
<feature type="compositionally biased region" description="Basic and acidic residues" evidence="10">
    <location>
        <begin position="102"/>
        <end position="111"/>
    </location>
</feature>
<evidence type="ECO:0000256" key="5">
    <source>
        <dbReference type="ARBA" id="ARBA00023015"/>
    </source>
</evidence>
<feature type="compositionally biased region" description="Low complexity" evidence="10">
    <location>
        <begin position="668"/>
        <end position="682"/>
    </location>
</feature>
<dbReference type="GO" id="GO:0008270">
    <property type="term" value="F:zinc ion binding"/>
    <property type="evidence" value="ECO:0007669"/>
    <property type="project" value="UniProtKB-KW"/>
</dbReference>
<comment type="subcellular location">
    <subcellularLocation>
        <location evidence="1">Nucleus</location>
    </subcellularLocation>
</comment>
<proteinExistence type="predicted"/>
<feature type="domain" description="AP2/ERF" evidence="12">
    <location>
        <begin position="589"/>
        <end position="647"/>
    </location>
</feature>
<evidence type="ECO:0000259" key="11">
    <source>
        <dbReference type="PROSITE" id="PS50089"/>
    </source>
</evidence>
<dbReference type="SMART" id="SM00184">
    <property type="entry name" value="RING"/>
    <property type="match status" value="1"/>
</dbReference>
<accession>A0A0D3HYJ6</accession>
<dbReference type="GO" id="GO:0003700">
    <property type="term" value="F:DNA-binding transcription factor activity"/>
    <property type="evidence" value="ECO:0007669"/>
    <property type="project" value="InterPro"/>
</dbReference>
<feature type="region of interest" description="Disordered" evidence="10">
    <location>
        <begin position="631"/>
        <end position="682"/>
    </location>
</feature>
<evidence type="ECO:0000313" key="14">
    <source>
        <dbReference type="Proteomes" id="UP000013827"/>
    </source>
</evidence>
<dbReference type="STRING" id="2903.R1CZV7"/>
<dbReference type="PANTHER" id="PTHR31677">
    <property type="entry name" value="AP2 DOMAIN CLASS TRANSCRIPTION FACTOR"/>
    <property type="match status" value="1"/>
</dbReference>
<keyword evidence="2" id="KW-0479">Metal-binding</keyword>
<dbReference type="InterPro" id="IPR036955">
    <property type="entry name" value="AP2/ERF_dom_sf"/>
</dbReference>
<dbReference type="EnsemblProtists" id="EOD04081">
    <property type="protein sequence ID" value="EOD04081"/>
    <property type="gene ID" value="EMIHUDRAFT_466286"/>
</dbReference>
<dbReference type="AlphaFoldDB" id="A0A0D3HYJ6"/>
<evidence type="ECO:0000256" key="2">
    <source>
        <dbReference type="ARBA" id="ARBA00022723"/>
    </source>
</evidence>
<evidence type="ECO:0000256" key="7">
    <source>
        <dbReference type="ARBA" id="ARBA00023163"/>
    </source>
</evidence>
<feature type="compositionally biased region" description="Acidic residues" evidence="10">
    <location>
        <begin position="504"/>
        <end position="519"/>
    </location>
</feature>
<feature type="compositionally biased region" description="Basic and acidic residues" evidence="10">
    <location>
        <begin position="78"/>
        <end position="91"/>
    </location>
</feature>
<evidence type="ECO:0000256" key="1">
    <source>
        <dbReference type="ARBA" id="ARBA00004123"/>
    </source>
</evidence>
<evidence type="ECO:0000256" key="6">
    <source>
        <dbReference type="ARBA" id="ARBA00023125"/>
    </source>
</evidence>
<keyword evidence="3 9" id="KW-0863">Zinc-finger</keyword>
<feature type="compositionally biased region" description="Pro residues" evidence="10">
    <location>
        <begin position="649"/>
        <end position="667"/>
    </location>
</feature>
<dbReference type="SUPFAM" id="SSF57850">
    <property type="entry name" value="RING/U-box"/>
    <property type="match status" value="1"/>
</dbReference>
<dbReference type="KEGG" id="ehx:EMIHUDRAFT_466286"/>
<evidence type="ECO:0000259" key="12">
    <source>
        <dbReference type="PROSITE" id="PS51032"/>
    </source>
</evidence>
<dbReference type="InterPro" id="IPR002999">
    <property type="entry name" value="Tudor"/>
</dbReference>
<dbReference type="HOGENOM" id="CLU_306179_0_0_1"/>
<dbReference type="InterPro" id="IPR001471">
    <property type="entry name" value="AP2/ERF_dom"/>
</dbReference>
<organism evidence="13 14">
    <name type="scientific">Emiliania huxleyi (strain CCMP1516)</name>
    <dbReference type="NCBI Taxonomy" id="280463"/>
    <lineage>
        <taxon>Eukaryota</taxon>
        <taxon>Haptista</taxon>
        <taxon>Haptophyta</taxon>
        <taxon>Prymnesiophyceae</taxon>
        <taxon>Isochrysidales</taxon>
        <taxon>Noelaerhabdaceae</taxon>
        <taxon>Emiliania</taxon>
    </lineage>
</organism>
<evidence type="ECO:0000256" key="10">
    <source>
        <dbReference type="SAM" id="MobiDB-lite"/>
    </source>
</evidence>
<feature type="region of interest" description="Disordered" evidence="10">
    <location>
        <begin position="74"/>
        <end position="160"/>
    </location>
</feature>
<evidence type="ECO:0008006" key="15">
    <source>
        <dbReference type="Google" id="ProtNLM"/>
    </source>
</evidence>
<dbReference type="PaxDb" id="2903-EOD04081"/>
<dbReference type="PROSITE" id="PS51032">
    <property type="entry name" value="AP2_ERF"/>
    <property type="match status" value="1"/>
</dbReference>
<dbReference type="eggNOG" id="ENOG502SBSD">
    <property type="taxonomic scope" value="Eukaryota"/>
</dbReference>
<evidence type="ECO:0000256" key="9">
    <source>
        <dbReference type="PROSITE-ProRule" id="PRU00175"/>
    </source>
</evidence>
<keyword evidence="5" id="KW-0805">Transcription regulation</keyword>
<dbReference type="Gene3D" id="3.30.730.10">
    <property type="entry name" value="AP2/ERF domain"/>
    <property type="match status" value="3"/>
</dbReference>
<keyword evidence="14" id="KW-1185">Reference proteome</keyword>
<feature type="region of interest" description="Disordered" evidence="10">
    <location>
        <begin position="193"/>
        <end position="236"/>
    </location>
</feature>
<dbReference type="SMART" id="SM00380">
    <property type="entry name" value="AP2"/>
    <property type="match status" value="2"/>
</dbReference>
<dbReference type="InterPro" id="IPR001841">
    <property type="entry name" value="Znf_RING"/>
</dbReference>
<dbReference type="PROSITE" id="PS00518">
    <property type="entry name" value="ZF_RING_1"/>
    <property type="match status" value="1"/>
</dbReference>
<dbReference type="InterPro" id="IPR017907">
    <property type="entry name" value="Znf_RING_CS"/>
</dbReference>
<keyword evidence="7" id="KW-0804">Transcription</keyword>
<evidence type="ECO:0000256" key="3">
    <source>
        <dbReference type="ARBA" id="ARBA00022771"/>
    </source>
</evidence>
<dbReference type="RefSeq" id="XP_005756510.1">
    <property type="nucleotide sequence ID" value="XM_005756453.1"/>
</dbReference>
<keyword evidence="4" id="KW-0862">Zinc</keyword>
<dbReference type="Gene3D" id="2.30.30.140">
    <property type="match status" value="1"/>
</dbReference>
<feature type="region of interest" description="Disordered" evidence="10">
    <location>
        <begin position="484"/>
        <end position="564"/>
    </location>
</feature>
<dbReference type="Pfam" id="PF13923">
    <property type="entry name" value="zf-C3HC4_2"/>
    <property type="match status" value="1"/>
</dbReference>
<dbReference type="GeneID" id="17250283"/>
<dbReference type="SUPFAM" id="SSF54171">
    <property type="entry name" value="DNA-binding domain"/>
    <property type="match status" value="3"/>
</dbReference>
<dbReference type="PROSITE" id="PS50089">
    <property type="entry name" value="ZF_RING_2"/>
    <property type="match status" value="1"/>
</dbReference>
<evidence type="ECO:0000256" key="4">
    <source>
        <dbReference type="ARBA" id="ARBA00022833"/>
    </source>
</evidence>
<dbReference type="GO" id="GO:0005634">
    <property type="term" value="C:nucleus"/>
    <property type="evidence" value="ECO:0007669"/>
    <property type="project" value="UniProtKB-SubCell"/>
</dbReference>